<dbReference type="NCBIfam" id="TIGR02595">
    <property type="entry name" value="PEP_CTERM"/>
    <property type="match status" value="1"/>
</dbReference>
<keyword evidence="5" id="KW-1185">Reference proteome</keyword>
<comment type="caution">
    <text evidence="4">The sequence shown here is derived from an EMBL/GenBank/DDBJ whole genome shotgun (WGS) entry which is preliminary data.</text>
</comment>
<feature type="chain" id="PRO_5009119013" description="Ice-binding protein C-terminal domain-containing protein" evidence="2">
    <location>
        <begin position="23"/>
        <end position="99"/>
    </location>
</feature>
<sequence>MKKVISTSVMIGALCISMMSQALPIYHGEAGADFNHQTGRVGGDPAGSYIVSNTIHDPWSERRTVSDFRVTVPEPSTLALLGLGLIWVGARKLISRKKK</sequence>
<evidence type="ECO:0000256" key="2">
    <source>
        <dbReference type="SAM" id="SignalP"/>
    </source>
</evidence>
<dbReference type="AlphaFoldDB" id="A0A1E2UN10"/>
<protein>
    <recommendedName>
        <fullName evidence="3">Ice-binding protein C-terminal domain-containing protein</fullName>
    </recommendedName>
</protein>
<keyword evidence="1" id="KW-0472">Membrane</keyword>
<name>A0A1E2UN10_9GAMM</name>
<dbReference type="EMBL" id="LVJZ01000003">
    <property type="protein sequence ID" value="ODB95982.1"/>
    <property type="molecule type" value="Genomic_DNA"/>
</dbReference>
<organism evidence="4 5">
    <name type="scientific">Candidatus Thiodiazotropha endoloripes</name>
    <dbReference type="NCBI Taxonomy" id="1818881"/>
    <lineage>
        <taxon>Bacteria</taxon>
        <taxon>Pseudomonadati</taxon>
        <taxon>Pseudomonadota</taxon>
        <taxon>Gammaproteobacteria</taxon>
        <taxon>Chromatiales</taxon>
        <taxon>Sedimenticolaceae</taxon>
        <taxon>Candidatus Thiodiazotropha</taxon>
    </lineage>
</organism>
<dbReference type="InterPro" id="IPR013424">
    <property type="entry name" value="Ice-binding_C"/>
</dbReference>
<accession>A0A1E2UN10</accession>
<dbReference type="Pfam" id="PF07589">
    <property type="entry name" value="PEP-CTERM"/>
    <property type="match status" value="1"/>
</dbReference>
<dbReference type="STRING" id="1818881.A3196_03940"/>
<reference evidence="4 5" key="1">
    <citation type="submission" date="2016-03" db="EMBL/GenBank/DDBJ databases">
        <title>Chemosynthetic sulphur-oxidizing symbionts of marine invertebrate animals are capable of nitrogen fixation.</title>
        <authorList>
            <person name="Petersen J.M."/>
            <person name="Kemper A."/>
            <person name="Gruber-Vodicka H."/>
            <person name="Cardini U."/>
            <person name="Geest Mvander."/>
            <person name="Kleiner M."/>
            <person name="Bulgheresi S."/>
            <person name="Fussmann M."/>
            <person name="Herbold C."/>
            <person name="Seah B.K.B."/>
            <person name="Antony C.Paul."/>
            <person name="Liu D."/>
            <person name="Belitz A."/>
            <person name="Weber M."/>
        </authorList>
    </citation>
    <scope>NUCLEOTIDE SEQUENCE [LARGE SCALE GENOMIC DNA]</scope>
    <source>
        <strain evidence="4">G_D</strain>
    </source>
</reference>
<feature type="transmembrane region" description="Helical" evidence="1">
    <location>
        <begin position="76"/>
        <end position="94"/>
    </location>
</feature>
<evidence type="ECO:0000259" key="3">
    <source>
        <dbReference type="Pfam" id="PF07589"/>
    </source>
</evidence>
<feature type="domain" description="Ice-binding protein C-terminal" evidence="3">
    <location>
        <begin position="71"/>
        <end position="91"/>
    </location>
</feature>
<evidence type="ECO:0000313" key="5">
    <source>
        <dbReference type="Proteomes" id="UP000094849"/>
    </source>
</evidence>
<keyword evidence="2" id="KW-0732">Signal</keyword>
<dbReference type="Proteomes" id="UP000094849">
    <property type="component" value="Unassembled WGS sequence"/>
</dbReference>
<evidence type="ECO:0000256" key="1">
    <source>
        <dbReference type="SAM" id="Phobius"/>
    </source>
</evidence>
<keyword evidence="1" id="KW-0812">Transmembrane</keyword>
<keyword evidence="1" id="KW-1133">Transmembrane helix</keyword>
<evidence type="ECO:0000313" key="4">
    <source>
        <dbReference type="EMBL" id="ODB95982.1"/>
    </source>
</evidence>
<gene>
    <name evidence="4" type="ORF">A3196_03940</name>
</gene>
<dbReference type="RefSeq" id="WP_069003248.1">
    <property type="nucleotide sequence ID" value="NZ_LVJW01000006.1"/>
</dbReference>
<proteinExistence type="predicted"/>
<feature type="signal peptide" evidence="2">
    <location>
        <begin position="1"/>
        <end position="22"/>
    </location>
</feature>